<dbReference type="OrthoDB" id="2021138at2759"/>
<reference evidence="1" key="1">
    <citation type="submission" date="2021-02" db="EMBL/GenBank/DDBJ databases">
        <authorList>
            <person name="Dougan E. K."/>
            <person name="Rhodes N."/>
            <person name="Thang M."/>
            <person name="Chan C."/>
        </authorList>
    </citation>
    <scope>NUCLEOTIDE SEQUENCE</scope>
</reference>
<organism evidence="1 2">
    <name type="scientific">Symbiodinium pilosum</name>
    <name type="common">Dinoflagellate</name>
    <dbReference type="NCBI Taxonomy" id="2952"/>
    <lineage>
        <taxon>Eukaryota</taxon>
        <taxon>Sar</taxon>
        <taxon>Alveolata</taxon>
        <taxon>Dinophyceae</taxon>
        <taxon>Suessiales</taxon>
        <taxon>Symbiodiniaceae</taxon>
        <taxon>Symbiodinium</taxon>
    </lineage>
</organism>
<sequence>VGLALGDACGAPLEFCAVDSRLPDTPEGDFSDARRPCLTERLDESGQLNYKNARNKFDLKL</sequence>
<dbReference type="EMBL" id="CAJNIZ010014025">
    <property type="protein sequence ID" value="CAE7357189.1"/>
    <property type="molecule type" value="Genomic_DNA"/>
</dbReference>
<evidence type="ECO:0000313" key="1">
    <source>
        <dbReference type="EMBL" id="CAE7357189.1"/>
    </source>
</evidence>
<feature type="non-terminal residue" evidence="1">
    <location>
        <position position="61"/>
    </location>
</feature>
<protein>
    <recommendedName>
        <fullName evidence="3">ADP-ribosylglycohydrolase family protein</fullName>
    </recommendedName>
</protein>
<dbReference type="Proteomes" id="UP000649617">
    <property type="component" value="Unassembled WGS sequence"/>
</dbReference>
<keyword evidence="2" id="KW-1185">Reference proteome</keyword>
<comment type="caution">
    <text evidence="1">The sequence shown here is derived from an EMBL/GenBank/DDBJ whole genome shotgun (WGS) entry which is preliminary data.</text>
</comment>
<gene>
    <name evidence="1" type="ORF">SPIL2461_LOCUS8516</name>
</gene>
<proteinExistence type="predicted"/>
<feature type="non-terminal residue" evidence="1">
    <location>
        <position position="1"/>
    </location>
</feature>
<dbReference type="AlphaFoldDB" id="A0A812PF84"/>
<accession>A0A812PF84</accession>
<evidence type="ECO:0008006" key="3">
    <source>
        <dbReference type="Google" id="ProtNLM"/>
    </source>
</evidence>
<name>A0A812PF84_SYMPI</name>
<evidence type="ECO:0000313" key="2">
    <source>
        <dbReference type="Proteomes" id="UP000649617"/>
    </source>
</evidence>